<dbReference type="EMBL" id="CP096660">
    <property type="protein sequence ID" value="UPV76446.1"/>
    <property type="molecule type" value="Genomic_DNA"/>
</dbReference>
<geneLocation type="plasmid" evidence="3 4">
    <name>unnamed1</name>
</geneLocation>
<keyword evidence="3" id="KW-0614">Plasmid</keyword>
<feature type="transmembrane region" description="Helical" evidence="2">
    <location>
        <begin position="415"/>
        <end position="432"/>
    </location>
</feature>
<proteinExistence type="predicted"/>
<dbReference type="RefSeq" id="WP_248652479.1">
    <property type="nucleotide sequence ID" value="NZ_CP096660.1"/>
</dbReference>
<keyword evidence="4" id="KW-1185">Reference proteome</keyword>
<accession>A0A8U0I0K5</accession>
<feature type="transmembrane region" description="Helical" evidence="2">
    <location>
        <begin position="141"/>
        <end position="162"/>
    </location>
</feature>
<gene>
    <name evidence="3" type="ORF">M0R89_19995</name>
</gene>
<sequence length="510" mass="50760">MSFDVSDANSGETGDTNDRGDEPDAVLERRATTFSGTVAVLVAALAGLALGAAGGSLWSVAATIGGGVLAALGVRAVQSGTNARRAVGSVGVVAGVSVFAIVATLGGGPVALLVGAGVGAAATNAVVSFDERVERPAVRAVWRSATVLSVGAVLAVCLYADVFAKTFGVVGGNLVAAAESSALALLVVLQLELLAVAELVHWAVPVLDGWLPENRDLRAAVLDRFDRRLWDVPRAYWAVLGLQIVLALSEWGPAWFRGFLDSLSVLGDALELVLFSGVVHLPLTALVVGLVGVLLARGLQALFVGWAGSDPPRSVAHAAGGLVTLAVAALLALAPTEALAAAAGTGWTETVASVGLTAALAGGVAATLFAVAFSQRVLAVAVAPWVGTESASGFAVAGGSLMVASLVVADGGGSALAAFVGVAAALAVHDLGSNAVELGARIGRDAETRAGEAAHAVGGLLVGAGGVLIATLTAFGMGSLSFSPPAWRARLAVALLLVAVLCFAVLFERE</sequence>
<feature type="transmembrane region" description="Helical" evidence="2">
    <location>
        <begin position="385"/>
        <end position="409"/>
    </location>
</feature>
<feature type="transmembrane region" description="Helical" evidence="2">
    <location>
        <begin position="86"/>
        <end position="105"/>
    </location>
</feature>
<feature type="transmembrane region" description="Helical" evidence="2">
    <location>
        <begin position="111"/>
        <end position="129"/>
    </location>
</feature>
<dbReference type="KEGG" id="halx:M0R89_19995"/>
<keyword evidence="2" id="KW-1133">Transmembrane helix</keyword>
<evidence type="ECO:0000313" key="4">
    <source>
        <dbReference type="Proteomes" id="UP000830729"/>
    </source>
</evidence>
<feature type="transmembrane region" description="Helical" evidence="2">
    <location>
        <begin position="453"/>
        <end position="475"/>
    </location>
</feature>
<evidence type="ECO:0000256" key="2">
    <source>
        <dbReference type="SAM" id="Phobius"/>
    </source>
</evidence>
<name>A0A8U0I0K5_9EURY</name>
<feature type="transmembrane region" description="Helical" evidence="2">
    <location>
        <begin position="315"/>
        <end position="334"/>
    </location>
</feature>
<evidence type="ECO:0000256" key="1">
    <source>
        <dbReference type="SAM" id="MobiDB-lite"/>
    </source>
</evidence>
<dbReference type="Proteomes" id="UP000830729">
    <property type="component" value="Plasmid unnamed1"/>
</dbReference>
<feature type="transmembrane region" description="Helical" evidence="2">
    <location>
        <begin position="56"/>
        <end position="74"/>
    </location>
</feature>
<reference evidence="3 4" key="1">
    <citation type="submission" date="2022-04" db="EMBL/GenBank/DDBJ databases">
        <title>Diverse halophilic archaea isolated from saline environments.</title>
        <authorList>
            <person name="Cui H.-L."/>
        </authorList>
    </citation>
    <scope>NUCLEOTIDE SEQUENCE [LARGE SCALE GENOMIC DNA]</scope>
    <source>
        <strain evidence="3 4">XZYJT49</strain>
        <plasmid evidence="3 4">unnamed1</plasmid>
    </source>
</reference>
<keyword evidence="2" id="KW-0812">Transmembrane</keyword>
<feature type="transmembrane region" description="Helical" evidence="2">
    <location>
        <begin position="31"/>
        <end position="50"/>
    </location>
</feature>
<feature type="transmembrane region" description="Helical" evidence="2">
    <location>
        <begin position="235"/>
        <end position="252"/>
    </location>
</feature>
<dbReference type="GeneID" id="72187532"/>
<organism evidence="3 4">
    <name type="scientific">Halorussus limi</name>
    <dbReference type="NCBI Taxonomy" id="2938695"/>
    <lineage>
        <taxon>Archaea</taxon>
        <taxon>Methanobacteriati</taxon>
        <taxon>Methanobacteriota</taxon>
        <taxon>Stenosarchaea group</taxon>
        <taxon>Halobacteria</taxon>
        <taxon>Halobacteriales</taxon>
        <taxon>Haladaptataceae</taxon>
        <taxon>Halorussus</taxon>
    </lineage>
</organism>
<dbReference type="AlphaFoldDB" id="A0A8U0I0K5"/>
<feature type="transmembrane region" description="Helical" evidence="2">
    <location>
        <begin position="487"/>
        <end position="507"/>
    </location>
</feature>
<feature type="transmembrane region" description="Helical" evidence="2">
    <location>
        <begin position="272"/>
        <end position="295"/>
    </location>
</feature>
<feature type="region of interest" description="Disordered" evidence="1">
    <location>
        <begin position="1"/>
        <end position="23"/>
    </location>
</feature>
<feature type="transmembrane region" description="Helical" evidence="2">
    <location>
        <begin position="354"/>
        <end position="373"/>
    </location>
</feature>
<keyword evidence="2" id="KW-0472">Membrane</keyword>
<evidence type="ECO:0000313" key="3">
    <source>
        <dbReference type="EMBL" id="UPV76446.1"/>
    </source>
</evidence>
<protein>
    <submittedName>
        <fullName evidence="3">Uncharacterized protein</fullName>
    </submittedName>
</protein>